<dbReference type="GeneID" id="25478436"/>
<dbReference type="OrthoDB" id="354336at2759"/>
<evidence type="ECO:0000256" key="1">
    <source>
        <dbReference type="SAM" id="MobiDB-lite"/>
    </source>
</evidence>
<dbReference type="VEuPathDB" id="ToxoDB:ENH_00083070"/>
<feature type="transmembrane region" description="Helical" evidence="2">
    <location>
        <begin position="182"/>
        <end position="203"/>
    </location>
</feature>
<keyword evidence="2" id="KW-1133">Transmembrane helix</keyword>
<keyword evidence="4" id="KW-1185">Reference proteome</keyword>
<dbReference type="Proteomes" id="UP000030754">
    <property type="component" value="Unassembled WGS sequence"/>
</dbReference>
<sequence length="371" mass="41994">MSIPGIDPSGYYFMEYLRACLLRMAIEMLRLPVSTLLLLLLAAAALRPFLSCRLHAEAAVLSLCSLLCLLAMLATWAFAAAVEQQLRPSKVPHYLVMRYHMELGGEAKETYLHEFTPPYKLQQQQVRPRCSSSSSSSSSSSGSSSSGGVSAWPGVCSRYFYGTTLPNKHQQLFCFWANGPTIVMRALEASYFCQLLVLAWWVQLLRSHPATWLRISWWGSAAVGLFALLHFLLLKKVLYSTLLALHSGMLVDHVLLEKVWEIQRAENVRRTAELVDRLRVQSTLFAISEGGDIFWKQMQIKFECTGRRASGATCWTSWGAKEELPELLLSCLSRSCRPWRNKPCSLSSKPLERCREGLREKAQIEFKRNSF</sequence>
<accession>U6N6U2</accession>
<dbReference type="RefSeq" id="XP_013438881.1">
    <property type="nucleotide sequence ID" value="XM_013583427.1"/>
</dbReference>
<evidence type="ECO:0000256" key="2">
    <source>
        <dbReference type="SAM" id="Phobius"/>
    </source>
</evidence>
<evidence type="ECO:0000313" key="3">
    <source>
        <dbReference type="EMBL" id="CDJ70415.1"/>
    </source>
</evidence>
<feature type="transmembrane region" description="Helical" evidence="2">
    <location>
        <begin position="28"/>
        <end position="46"/>
    </location>
</feature>
<organism evidence="3 4">
    <name type="scientific">Eimeria necatrix</name>
    <dbReference type="NCBI Taxonomy" id="51315"/>
    <lineage>
        <taxon>Eukaryota</taxon>
        <taxon>Sar</taxon>
        <taxon>Alveolata</taxon>
        <taxon>Apicomplexa</taxon>
        <taxon>Conoidasida</taxon>
        <taxon>Coccidia</taxon>
        <taxon>Eucoccidiorida</taxon>
        <taxon>Eimeriorina</taxon>
        <taxon>Eimeriidae</taxon>
        <taxon>Eimeria</taxon>
    </lineage>
</organism>
<dbReference type="AlphaFoldDB" id="U6N6U2"/>
<gene>
    <name evidence="3" type="ORF">ENH_00083070</name>
</gene>
<feature type="region of interest" description="Disordered" evidence="1">
    <location>
        <begin position="122"/>
        <end position="150"/>
    </location>
</feature>
<name>U6N6U2_9EIME</name>
<reference evidence="3" key="2">
    <citation type="submission" date="2013-10" db="EMBL/GenBank/DDBJ databases">
        <authorList>
            <person name="Aslett M."/>
        </authorList>
    </citation>
    <scope>NUCLEOTIDE SEQUENCE [LARGE SCALE GENOMIC DNA]</scope>
    <source>
        <strain evidence="3">Houghton</strain>
    </source>
</reference>
<reference evidence="3" key="1">
    <citation type="submission" date="2013-10" db="EMBL/GenBank/DDBJ databases">
        <title>Genomic analysis of the causative agents of coccidiosis in chickens.</title>
        <authorList>
            <person name="Reid A.J."/>
            <person name="Blake D."/>
            <person name="Billington K."/>
            <person name="Browne H."/>
            <person name="Dunn M."/>
            <person name="Hung S."/>
            <person name="Kawahara F."/>
            <person name="Miranda-Saavedra D."/>
            <person name="Mourier T."/>
            <person name="Nagra H."/>
            <person name="Otto T.D."/>
            <person name="Rawlings N."/>
            <person name="Sanchez A."/>
            <person name="Sanders M."/>
            <person name="Subramaniam C."/>
            <person name="Tay Y."/>
            <person name="Dear P."/>
            <person name="Doerig C."/>
            <person name="Gruber A."/>
            <person name="Parkinson J."/>
            <person name="Shirley M."/>
            <person name="Wan K.L."/>
            <person name="Berriman M."/>
            <person name="Tomley F."/>
            <person name="Pain A."/>
        </authorList>
    </citation>
    <scope>NUCLEOTIDE SEQUENCE [LARGE SCALE GENOMIC DNA]</scope>
    <source>
        <strain evidence="3">Houghton</strain>
    </source>
</reference>
<evidence type="ECO:0000313" key="4">
    <source>
        <dbReference type="Proteomes" id="UP000030754"/>
    </source>
</evidence>
<feature type="transmembrane region" description="Helical" evidence="2">
    <location>
        <begin position="215"/>
        <end position="234"/>
    </location>
</feature>
<keyword evidence="2" id="KW-0812">Transmembrane</keyword>
<dbReference type="EMBL" id="HG725952">
    <property type="protein sequence ID" value="CDJ70415.1"/>
    <property type="molecule type" value="Genomic_DNA"/>
</dbReference>
<feature type="transmembrane region" description="Helical" evidence="2">
    <location>
        <begin position="58"/>
        <end position="82"/>
    </location>
</feature>
<proteinExistence type="predicted"/>
<protein>
    <submittedName>
        <fullName evidence="3">Uncharacterized protein</fullName>
    </submittedName>
</protein>
<feature type="compositionally biased region" description="Low complexity" evidence="1">
    <location>
        <begin position="131"/>
        <end position="148"/>
    </location>
</feature>
<keyword evidence="2" id="KW-0472">Membrane</keyword>